<reference evidence="8 9" key="1">
    <citation type="submission" date="2016-10" db="EMBL/GenBank/DDBJ databases">
        <authorList>
            <person name="de Groot N.N."/>
        </authorList>
    </citation>
    <scope>NUCLEOTIDE SEQUENCE [LARGE SCALE GENOMIC DNA]</scope>
    <source>
        <strain evidence="8 9">DSM 21039</strain>
    </source>
</reference>
<evidence type="ECO:0000259" key="7">
    <source>
        <dbReference type="Pfam" id="PF01120"/>
    </source>
</evidence>
<accession>A0A1H8CWI4</accession>
<dbReference type="GO" id="GO:0016139">
    <property type="term" value="P:glycoside catabolic process"/>
    <property type="evidence" value="ECO:0007669"/>
    <property type="project" value="TreeGrafter"/>
</dbReference>
<dbReference type="EC" id="3.2.1.51" evidence="3"/>
<evidence type="ECO:0000256" key="3">
    <source>
        <dbReference type="ARBA" id="ARBA00012662"/>
    </source>
</evidence>
<dbReference type="STRING" id="573321.SAMN04488505_107251"/>
<evidence type="ECO:0000256" key="2">
    <source>
        <dbReference type="ARBA" id="ARBA00007951"/>
    </source>
</evidence>
<keyword evidence="5" id="KW-0378">Hydrolase</keyword>
<keyword evidence="4" id="KW-0732">Signal</keyword>
<dbReference type="SMART" id="SM00812">
    <property type="entry name" value="Alpha_L_fucos"/>
    <property type="match status" value="1"/>
</dbReference>
<dbReference type="Gene3D" id="2.60.40.1180">
    <property type="entry name" value="Golgi alpha-mannosidase II"/>
    <property type="match status" value="1"/>
</dbReference>
<evidence type="ECO:0000256" key="4">
    <source>
        <dbReference type="ARBA" id="ARBA00022729"/>
    </source>
</evidence>
<name>A0A1H8CWI4_9BACT</name>
<dbReference type="RefSeq" id="WP_089918314.1">
    <property type="nucleotide sequence ID" value="NZ_FOBB01000007.1"/>
</dbReference>
<protein>
    <recommendedName>
        <fullName evidence="3">alpha-L-fucosidase</fullName>
        <ecNumber evidence="3">3.2.1.51</ecNumber>
    </recommendedName>
</protein>
<evidence type="ECO:0000313" key="8">
    <source>
        <dbReference type="EMBL" id="SEM99571.1"/>
    </source>
</evidence>
<dbReference type="PANTHER" id="PTHR10030:SF37">
    <property type="entry name" value="ALPHA-L-FUCOSIDASE-RELATED"/>
    <property type="match status" value="1"/>
</dbReference>
<dbReference type="AlphaFoldDB" id="A0A1H8CWI4"/>
<dbReference type="PRINTS" id="PR00741">
    <property type="entry name" value="GLHYDRLASE29"/>
</dbReference>
<dbReference type="InterPro" id="IPR017853">
    <property type="entry name" value="GH"/>
</dbReference>
<dbReference type="PANTHER" id="PTHR10030">
    <property type="entry name" value="ALPHA-L-FUCOSIDASE"/>
    <property type="match status" value="1"/>
</dbReference>
<comment type="similarity">
    <text evidence="2">Belongs to the glycosyl hydrolase 29 family.</text>
</comment>
<dbReference type="Gene3D" id="2.60.120.260">
    <property type="entry name" value="Galactose-binding domain-like"/>
    <property type="match status" value="1"/>
</dbReference>
<dbReference type="SUPFAM" id="SSF51445">
    <property type="entry name" value="(Trans)glycosidases"/>
    <property type="match status" value="1"/>
</dbReference>
<evidence type="ECO:0000256" key="1">
    <source>
        <dbReference type="ARBA" id="ARBA00004071"/>
    </source>
</evidence>
<dbReference type="Pfam" id="PF01120">
    <property type="entry name" value="Alpha_L_fucos"/>
    <property type="match status" value="1"/>
</dbReference>
<evidence type="ECO:0000313" key="9">
    <source>
        <dbReference type="Proteomes" id="UP000198984"/>
    </source>
</evidence>
<dbReference type="InterPro" id="IPR000933">
    <property type="entry name" value="Glyco_hydro_29"/>
</dbReference>
<dbReference type="GO" id="GO:0005764">
    <property type="term" value="C:lysosome"/>
    <property type="evidence" value="ECO:0007669"/>
    <property type="project" value="TreeGrafter"/>
</dbReference>
<proteinExistence type="inferred from homology"/>
<sequence>MKHIFLSAIITVTSISLQAQTPAGDKGDEQGLLMQKGAERDQAAIDDAVNGWWKRSMENHDARIAWWREDKFGCFIHWGVYSAAGGEWNGKKVDGYAEHLMRKETIPREVYREKLLKTFNPEQFNAEAWVRLIKAAGMRYLIITSKHHDGVAMYPSAVSDMNISASAFKRDPMQELSAACKKYGIRFGFYYSHAFDWEHPDAPGNDWDYDNPGGDKRLHGGINWFNVHPELLPKAVKYVNEKAIPQIVELIRKYHPDILWFDTPSKLPLSENIRILKAIREVDNNVVVNGRLARTADISFGDYKNTSDRPAEFYPVTGDWEAIPTTNESYGYSKYDNSHKPAGFFIRLLAKAASRGGNLLMNIGPMGNGLVDPRDTIILHRIGTWMQVNGESIYGTTASPLPLQPWGESTLKGKRLYLHVFNWPAKAPLYVGGLKSNVRKAWLLADPQQKALPVKRVNDLDVTITLPATAPDSINSVIVLDMQEHLATDSVRVLDTQSITNVLRAFDGTLHGDGFLYGDGKAPKYYVYNWTKPTQYISWTFRLTTPAHFHAALKYAADSTTGVNNFLVNVNGKTLSGKTQAVPSTESIMTQPLGDLALPAGVHTLTIRPGTIAGAELMKLFEITLIPTR</sequence>
<evidence type="ECO:0000256" key="5">
    <source>
        <dbReference type="ARBA" id="ARBA00022801"/>
    </source>
</evidence>
<dbReference type="InterPro" id="IPR057739">
    <property type="entry name" value="Glyco_hydro_29_N"/>
</dbReference>
<dbReference type="InterPro" id="IPR013780">
    <property type="entry name" value="Glyco_hydro_b"/>
</dbReference>
<dbReference type="GO" id="GO:0004560">
    <property type="term" value="F:alpha-L-fucosidase activity"/>
    <property type="evidence" value="ECO:0007669"/>
    <property type="project" value="InterPro"/>
</dbReference>
<dbReference type="GO" id="GO:0006004">
    <property type="term" value="P:fucose metabolic process"/>
    <property type="evidence" value="ECO:0007669"/>
    <property type="project" value="InterPro"/>
</dbReference>
<dbReference type="Gene3D" id="3.20.20.80">
    <property type="entry name" value="Glycosidases"/>
    <property type="match status" value="1"/>
</dbReference>
<feature type="domain" description="Glycoside hydrolase family 29 N-terminal" evidence="7">
    <location>
        <begin position="56"/>
        <end position="391"/>
    </location>
</feature>
<keyword evidence="9" id="KW-1185">Reference proteome</keyword>
<dbReference type="Proteomes" id="UP000198984">
    <property type="component" value="Unassembled WGS sequence"/>
</dbReference>
<dbReference type="EMBL" id="FOBB01000007">
    <property type="protein sequence ID" value="SEM99571.1"/>
    <property type="molecule type" value="Genomic_DNA"/>
</dbReference>
<evidence type="ECO:0000256" key="6">
    <source>
        <dbReference type="ARBA" id="ARBA00023295"/>
    </source>
</evidence>
<dbReference type="OrthoDB" id="107551at2"/>
<keyword evidence="6" id="KW-0326">Glycosidase</keyword>
<organism evidence="8 9">
    <name type="scientific">Chitinophaga rupis</name>
    <dbReference type="NCBI Taxonomy" id="573321"/>
    <lineage>
        <taxon>Bacteria</taxon>
        <taxon>Pseudomonadati</taxon>
        <taxon>Bacteroidota</taxon>
        <taxon>Chitinophagia</taxon>
        <taxon>Chitinophagales</taxon>
        <taxon>Chitinophagaceae</taxon>
        <taxon>Chitinophaga</taxon>
    </lineage>
</organism>
<gene>
    <name evidence="8" type="ORF">SAMN04488505_107251</name>
</gene>
<comment type="function">
    <text evidence="1">Alpha-L-fucosidase is responsible for hydrolyzing the alpha-1,6-linked fucose joined to the reducing-end N-acetylglucosamine of the carbohydrate moieties of glycoproteins.</text>
</comment>
<dbReference type="InterPro" id="IPR016286">
    <property type="entry name" value="FUC_metazoa-typ"/>
</dbReference>